<keyword evidence="1" id="KW-1133">Transmembrane helix</keyword>
<evidence type="ECO:0000313" key="3">
    <source>
        <dbReference type="Proteomes" id="UP001056873"/>
    </source>
</evidence>
<keyword evidence="1" id="KW-0812">Transmembrane</keyword>
<dbReference type="Proteomes" id="UP001056873">
    <property type="component" value="Chromosome"/>
</dbReference>
<dbReference type="RefSeq" id="WP_234590123.1">
    <property type="nucleotide sequence ID" value="NZ_CAMIPG010000002.1"/>
</dbReference>
<name>A0ABY5CXA8_9GAMM</name>
<gene>
    <name evidence="2" type="ORF">KFQ06_07630</name>
</gene>
<evidence type="ECO:0000256" key="1">
    <source>
        <dbReference type="SAM" id="Phobius"/>
    </source>
</evidence>
<evidence type="ECO:0000313" key="2">
    <source>
        <dbReference type="EMBL" id="USV02370.1"/>
    </source>
</evidence>
<accession>A0ABY5CXA8</accession>
<feature type="transmembrane region" description="Helical" evidence="1">
    <location>
        <begin position="41"/>
        <end position="58"/>
    </location>
</feature>
<protein>
    <recommendedName>
        <fullName evidence="4">AtpZ/AtpI family protein</fullName>
    </recommendedName>
</protein>
<keyword evidence="3" id="KW-1185">Reference proteome</keyword>
<dbReference type="EMBL" id="CP074347">
    <property type="protein sequence ID" value="USV02370.1"/>
    <property type="molecule type" value="Genomic_DNA"/>
</dbReference>
<dbReference type="GeneID" id="75021852"/>
<sequence>MKNFMLAVLSRLIQGIGCGVVVLSLLAIAWFVFYSDDKLKYLWLAVSFLGVFLGYFIFKFAIKKVYDDGPG</sequence>
<proteinExistence type="predicted"/>
<organism evidence="2 3">
    <name type="scientific">Serratia entomophila</name>
    <dbReference type="NCBI Taxonomy" id="42906"/>
    <lineage>
        <taxon>Bacteria</taxon>
        <taxon>Pseudomonadati</taxon>
        <taxon>Pseudomonadota</taxon>
        <taxon>Gammaproteobacteria</taxon>
        <taxon>Enterobacterales</taxon>
        <taxon>Yersiniaceae</taxon>
        <taxon>Serratia</taxon>
    </lineage>
</organism>
<evidence type="ECO:0008006" key="4">
    <source>
        <dbReference type="Google" id="ProtNLM"/>
    </source>
</evidence>
<keyword evidence="1" id="KW-0472">Membrane</keyword>
<feature type="transmembrane region" description="Helical" evidence="1">
    <location>
        <begin position="12"/>
        <end position="35"/>
    </location>
</feature>
<reference evidence="2" key="1">
    <citation type="journal article" date="2022" name="BMC Genomics">
        <title>Genome sequence of the entomopathogenic Serratia entomophila isolate 626 and characterisation of the species specific itaconate degradation pathway.</title>
        <authorList>
            <person name="Vaughan A.L."/>
            <person name="Altermann E."/>
            <person name="Glare T.R."/>
            <person name="Hurst M.R.H."/>
        </authorList>
    </citation>
    <scope>NUCLEOTIDE SEQUENCE</scope>
    <source>
        <strain evidence="2">626</strain>
    </source>
</reference>